<reference evidence="2 3" key="1">
    <citation type="journal article" date="2011" name="PLoS Pathog.">
        <title>Dynamic evolution of pathogenicity revealed by sequencing and comparative genomics of 19 Pseudomonas syringae isolates.</title>
        <authorList>
            <person name="Baltrus D.A."/>
            <person name="Nishimura M.T."/>
            <person name="Romanchuk A."/>
            <person name="Chang J.H."/>
            <person name="Mukhtar M.S."/>
            <person name="Cherkis K."/>
            <person name="Roach J."/>
            <person name="Grant S.R."/>
            <person name="Jones C.D."/>
            <person name="Dangl J.L."/>
        </authorList>
    </citation>
    <scope>NUCLEOTIDE SEQUENCE [LARGE SCALE GENOMIC DNA]</scope>
    <source>
        <strain evidence="2 3">301020</strain>
    </source>
</reference>
<dbReference type="InterPro" id="IPR000073">
    <property type="entry name" value="AB_hydrolase_1"/>
</dbReference>
<dbReference type="Gene3D" id="3.40.50.1820">
    <property type="entry name" value="alpha/beta hydrolase"/>
    <property type="match status" value="1"/>
</dbReference>
<proteinExistence type="predicted"/>
<feature type="non-terminal residue" evidence="2">
    <location>
        <position position="80"/>
    </location>
</feature>
<name>A0A656GI78_PSEA0</name>
<accession>A0A656GI78</accession>
<dbReference type="GO" id="GO:0016787">
    <property type="term" value="F:hydrolase activity"/>
    <property type="evidence" value="ECO:0007669"/>
    <property type="project" value="UniProtKB-KW"/>
</dbReference>
<dbReference type="EMBL" id="AEAG01001345">
    <property type="protein sequence ID" value="EGH25448.1"/>
    <property type="molecule type" value="Genomic_DNA"/>
</dbReference>
<dbReference type="Pfam" id="PF00561">
    <property type="entry name" value="Abhydrolase_1"/>
    <property type="match status" value="1"/>
</dbReference>
<dbReference type="SUPFAM" id="SSF53474">
    <property type="entry name" value="alpha/beta-Hydrolases"/>
    <property type="match status" value="1"/>
</dbReference>
<comment type="caution">
    <text evidence="2">The sequence shown here is derived from an EMBL/GenBank/DDBJ whole genome shotgun (WGS) entry which is preliminary data.</text>
</comment>
<organism evidence="2 3">
    <name type="scientific">Pseudomonas amygdali pv. mori str. 301020</name>
    <dbReference type="NCBI Taxonomy" id="629261"/>
    <lineage>
        <taxon>Bacteria</taxon>
        <taxon>Pseudomonadati</taxon>
        <taxon>Pseudomonadota</taxon>
        <taxon>Gammaproteobacteria</taxon>
        <taxon>Pseudomonadales</taxon>
        <taxon>Pseudomonadaceae</taxon>
        <taxon>Pseudomonas</taxon>
        <taxon>Pseudomonas amygdali</taxon>
    </lineage>
</organism>
<evidence type="ECO:0000313" key="3">
    <source>
        <dbReference type="Proteomes" id="UP000003465"/>
    </source>
</evidence>
<feature type="domain" description="AB hydrolase-1" evidence="1">
    <location>
        <begin position="20"/>
        <end position="74"/>
    </location>
</feature>
<dbReference type="Proteomes" id="UP000003465">
    <property type="component" value="Unassembled WGS sequence"/>
</dbReference>
<dbReference type="InterPro" id="IPR029058">
    <property type="entry name" value="AB_hydrolase_fold"/>
</dbReference>
<protein>
    <submittedName>
        <fullName evidence="2">3-oxoadipate enol-lactone hydrolase family protein</fullName>
    </submittedName>
</protein>
<dbReference type="AlphaFoldDB" id="A0A656GI78"/>
<evidence type="ECO:0000313" key="2">
    <source>
        <dbReference type="EMBL" id="EGH25448.1"/>
    </source>
</evidence>
<keyword evidence="2" id="KW-0378">Hydrolase</keyword>
<evidence type="ECO:0000259" key="1">
    <source>
        <dbReference type="Pfam" id="PF00561"/>
    </source>
</evidence>
<gene>
    <name evidence="2" type="ORF">PSYMO_30158</name>
</gene>
<sequence>MPDLLIDGKTLHYADQGTGPVVLLGHSYLWDKAMWSAQIDTLASRYRVIVPDLWGHGDSSGFPEGTRNLDDLARHALALL</sequence>